<accession>A0AAD5H6I2</accession>
<keyword evidence="2" id="KW-0880">Kelch repeat</keyword>
<dbReference type="Gene3D" id="2.120.10.80">
    <property type="entry name" value="Kelch-type beta propeller"/>
    <property type="match status" value="2"/>
</dbReference>
<dbReference type="PANTHER" id="PTHR47435:SF4">
    <property type="entry name" value="KELCH REPEAT PROTEIN (AFU_ORTHOLOGUE AFUA_5G12780)"/>
    <property type="match status" value="1"/>
</dbReference>
<keyword evidence="3" id="KW-0677">Repeat</keyword>
<reference evidence="5" key="1">
    <citation type="submission" date="2020-11" db="EMBL/GenBank/DDBJ databases">
        <title>Chlorella ohadii genome sequencing and assembly.</title>
        <authorList>
            <person name="Murik O."/>
            <person name="Treves H."/>
            <person name="Kedem I."/>
            <person name="Shotland Y."/>
            <person name="Kaplan A."/>
        </authorList>
    </citation>
    <scope>NUCLEOTIDE SEQUENCE</scope>
    <source>
        <strain evidence="5">1</strain>
    </source>
</reference>
<evidence type="ECO:0000256" key="2">
    <source>
        <dbReference type="ARBA" id="ARBA00022441"/>
    </source>
</evidence>
<protein>
    <submittedName>
        <fullName evidence="5">Uncharacterized protein</fullName>
    </submittedName>
</protein>
<comment type="cofactor">
    <cofactor evidence="1">
        <name>Fe(2+)</name>
        <dbReference type="ChEBI" id="CHEBI:29033"/>
    </cofactor>
</comment>
<dbReference type="Pfam" id="PF01344">
    <property type="entry name" value="Kelch_1"/>
    <property type="match status" value="1"/>
</dbReference>
<evidence type="ECO:0000256" key="4">
    <source>
        <dbReference type="ARBA" id="ARBA00023004"/>
    </source>
</evidence>
<dbReference type="GO" id="GO:0019760">
    <property type="term" value="P:glucosinolate metabolic process"/>
    <property type="evidence" value="ECO:0007669"/>
    <property type="project" value="UniProtKB-ARBA"/>
</dbReference>
<dbReference type="GO" id="GO:0005829">
    <property type="term" value="C:cytosol"/>
    <property type="evidence" value="ECO:0007669"/>
    <property type="project" value="TreeGrafter"/>
</dbReference>
<evidence type="ECO:0000256" key="3">
    <source>
        <dbReference type="ARBA" id="ARBA00022737"/>
    </source>
</evidence>
<comment type="caution">
    <text evidence="5">The sequence shown here is derived from an EMBL/GenBank/DDBJ whole genome shotgun (WGS) entry which is preliminary data.</text>
</comment>
<evidence type="ECO:0000313" key="6">
    <source>
        <dbReference type="Proteomes" id="UP001205105"/>
    </source>
</evidence>
<organism evidence="5 6">
    <name type="scientific">Chlorella ohadii</name>
    <dbReference type="NCBI Taxonomy" id="2649997"/>
    <lineage>
        <taxon>Eukaryota</taxon>
        <taxon>Viridiplantae</taxon>
        <taxon>Chlorophyta</taxon>
        <taxon>core chlorophytes</taxon>
        <taxon>Trebouxiophyceae</taxon>
        <taxon>Chlorellales</taxon>
        <taxon>Chlorellaceae</taxon>
        <taxon>Chlorella clade</taxon>
        <taxon>Chlorella</taxon>
    </lineage>
</organism>
<dbReference type="Pfam" id="PF24681">
    <property type="entry name" value="Kelch_KLHDC2_KLHL20_DRC7"/>
    <property type="match status" value="1"/>
</dbReference>
<dbReference type="PANTHER" id="PTHR47435">
    <property type="entry name" value="KELCH REPEAT PROTEIN (AFU_ORTHOLOGUE AFUA_5G12780)"/>
    <property type="match status" value="1"/>
</dbReference>
<keyword evidence="4" id="KW-0408">Iron</keyword>
<dbReference type="EMBL" id="JADXDR010000049">
    <property type="protein sequence ID" value="KAI7842673.1"/>
    <property type="molecule type" value="Genomic_DNA"/>
</dbReference>
<sequence length="366" mass="38188">MKWVKLEGAGDVPLARSSHTITAVGDTIYLFGGEHAPRVPIGSDVHAYNLQERVWRKLQVAGTPPPLRNAHAAAAIGTDLYVFGGRCGIDIGEAALNDLYKLDTTTATWAAVEPAGEVRPPRRSYAAAASAGGKLYIFGGCGEGCTGRLNDLWEFDPAANRWRQLPSSDAIKILSAACCLGPLSATIPRHLFPPPASHAQGRGGPGFVAVLGALFVVAGFAGHETNDVHRFDLATETWDCPRCCSAEAAAAPSGCGHASPVVLPPRSVCAVATHGCSTCPHANHIIASCGEVDPSNEGHAGAGMYSNDSFCMDPACGHWHKLEAGGEVPAPRGWLAATACSAGLVVHGGNSLTNERLGDMYLLEMH</sequence>
<name>A0AAD5H6I2_9CHLO</name>
<dbReference type="SUPFAM" id="SSF117281">
    <property type="entry name" value="Kelch motif"/>
    <property type="match status" value="2"/>
</dbReference>
<dbReference type="InterPro" id="IPR006652">
    <property type="entry name" value="Kelch_1"/>
</dbReference>
<dbReference type="InterPro" id="IPR015915">
    <property type="entry name" value="Kelch-typ_b-propeller"/>
</dbReference>
<evidence type="ECO:0000256" key="1">
    <source>
        <dbReference type="ARBA" id="ARBA00001954"/>
    </source>
</evidence>
<gene>
    <name evidence="5" type="ORF">COHA_003604</name>
</gene>
<proteinExistence type="predicted"/>
<dbReference type="AlphaFoldDB" id="A0AAD5H6I2"/>
<dbReference type="Proteomes" id="UP001205105">
    <property type="component" value="Unassembled WGS sequence"/>
</dbReference>
<evidence type="ECO:0000313" key="5">
    <source>
        <dbReference type="EMBL" id="KAI7842673.1"/>
    </source>
</evidence>
<dbReference type="GO" id="GO:0030234">
    <property type="term" value="F:enzyme regulator activity"/>
    <property type="evidence" value="ECO:0007669"/>
    <property type="project" value="TreeGrafter"/>
</dbReference>
<keyword evidence="6" id="KW-1185">Reference proteome</keyword>